<keyword evidence="1" id="KW-0436">Ligase</keyword>
<dbReference type="PANTHER" id="PTHR43585">
    <property type="entry name" value="FUMIPYRROLE BIOSYNTHESIS PROTEIN C"/>
    <property type="match status" value="1"/>
</dbReference>
<dbReference type="Proteomes" id="UP001520654">
    <property type="component" value="Unassembled WGS sequence"/>
</dbReference>
<dbReference type="Gene3D" id="3.30.1490.20">
    <property type="entry name" value="ATP-grasp fold, A domain"/>
    <property type="match status" value="1"/>
</dbReference>
<dbReference type="InterPro" id="IPR052032">
    <property type="entry name" value="ATP-dep_AA_Ligase"/>
</dbReference>
<reference evidence="6 7" key="1">
    <citation type="submission" date="2021-08" db="EMBL/GenBank/DDBJ databases">
        <title>Genomic Architecture of Streptomyces flavotricini NGL1 and Streptomyces erythrochromogenes HMS4 With Differential Plant Beneficial attributes and laccase production capabilities.</title>
        <authorList>
            <person name="Salwan R."/>
            <person name="Kaur R."/>
            <person name="Sharma V."/>
        </authorList>
    </citation>
    <scope>NUCLEOTIDE SEQUENCE [LARGE SCALE GENOMIC DNA]</scope>
    <source>
        <strain evidence="6 7">NGL1</strain>
    </source>
</reference>
<evidence type="ECO:0000313" key="6">
    <source>
        <dbReference type="EMBL" id="MCC0100832.1"/>
    </source>
</evidence>
<dbReference type="PROSITE" id="PS50975">
    <property type="entry name" value="ATP_GRASP"/>
    <property type="match status" value="1"/>
</dbReference>
<dbReference type="EMBL" id="JAINUL010000026">
    <property type="protein sequence ID" value="MCC0100832.1"/>
    <property type="molecule type" value="Genomic_DNA"/>
</dbReference>
<evidence type="ECO:0000256" key="2">
    <source>
        <dbReference type="ARBA" id="ARBA00022741"/>
    </source>
</evidence>
<dbReference type="SUPFAM" id="SSF56059">
    <property type="entry name" value="Glutathione synthetase ATP-binding domain-like"/>
    <property type="match status" value="1"/>
</dbReference>
<dbReference type="Pfam" id="PF13535">
    <property type="entry name" value="ATP-grasp_4"/>
    <property type="match status" value="1"/>
</dbReference>
<protein>
    <submittedName>
        <fullName evidence="6">ATP-grasp domain-containing protein</fullName>
    </submittedName>
</protein>
<dbReference type="PANTHER" id="PTHR43585:SF2">
    <property type="entry name" value="ATP-GRASP ENZYME FSQD"/>
    <property type="match status" value="1"/>
</dbReference>
<evidence type="ECO:0000313" key="7">
    <source>
        <dbReference type="Proteomes" id="UP001520654"/>
    </source>
</evidence>
<sequence>MSDRRQPRTATGPVLIVGFVGVTLAAIGEFQPDDSVIYIEEPDVVRKRHVREQLDGVAFVRGLIEWEYHLAGKADEFHNAHPDLAPVAIVPAIEYATPFAARLAERYGLPGSGLGAAQILRDKALLRRVSAAAGIANPASVRVNGPDGVREFLGGRDGPVVLKPANRQAAVGTRVIRDPAEVERAWADCLVQDEGVFVPDRPMELSMLAEEYLDGPEFSVEMLVRDGHPLFVNVTGKQLFPGPHPVEMAHIVPADIPQELARTLGAQTARVVAAVGFRDGIVHCEWIVSGGVPHLVECAGRLAGGGIVDTIQLAYPVELMRSYYAVLRGEDPPVGLPRRAKGGAAVRFLAAGPGRVAAVHGVEDARRVDGVFLVAVTAEPGDRFTGLRHSWDRAGIVMATADSSAEALRRAEAAAAAVRIDIEEEA</sequence>
<name>A0ABS8EIH5_9ACTN</name>
<proteinExistence type="predicted"/>
<accession>A0ABS8EIH5</accession>
<evidence type="ECO:0000256" key="3">
    <source>
        <dbReference type="ARBA" id="ARBA00022840"/>
    </source>
</evidence>
<evidence type="ECO:0000259" key="5">
    <source>
        <dbReference type="PROSITE" id="PS50975"/>
    </source>
</evidence>
<dbReference type="Pfam" id="PF18603">
    <property type="entry name" value="LAL_C2"/>
    <property type="match status" value="1"/>
</dbReference>
<evidence type="ECO:0000256" key="4">
    <source>
        <dbReference type="PROSITE-ProRule" id="PRU00409"/>
    </source>
</evidence>
<keyword evidence="2 4" id="KW-0547">Nucleotide-binding</keyword>
<keyword evidence="3 4" id="KW-0067">ATP-binding</keyword>
<comment type="caution">
    <text evidence="6">The sequence shown here is derived from an EMBL/GenBank/DDBJ whole genome shotgun (WGS) entry which is preliminary data.</text>
</comment>
<dbReference type="Gene3D" id="3.30.470.20">
    <property type="entry name" value="ATP-grasp fold, B domain"/>
    <property type="match status" value="1"/>
</dbReference>
<dbReference type="InterPro" id="IPR040570">
    <property type="entry name" value="LAL_C2"/>
</dbReference>
<evidence type="ECO:0000256" key="1">
    <source>
        <dbReference type="ARBA" id="ARBA00022598"/>
    </source>
</evidence>
<dbReference type="InterPro" id="IPR011761">
    <property type="entry name" value="ATP-grasp"/>
</dbReference>
<keyword evidence="7" id="KW-1185">Reference proteome</keyword>
<feature type="domain" description="ATP-grasp" evidence="5">
    <location>
        <begin position="127"/>
        <end position="328"/>
    </location>
</feature>
<dbReference type="InterPro" id="IPR013815">
    <property type="entry name" value="ATP_grasp_subdomain_1"/>
</dbReference>
<dbReference type="Gene3D" id="3.40.50.20">
    <property type="match status" value="1"/>
</dbReference>
<organism evidence="6 7">
    <name type="scientific">Streptomyces flavotricini</name>
    <dbReference type="NCBI Taxonomy" id="66888"/>
    <lineage>
        <taxon>Bacteria</taxon>
        <taxon>Bacillati</taxon>
        <taxon>Actinomycetota</taxon>
        <taxon>Actinomycetes</taxon>
        <taxon>Kitasatosporales</taxon>
        <taxon>Streptomycetaceae</taxon>
        <taxon>Streptomyces</taxon>
    </lineage>
</organism>
<dbReference type="RefSeq" id="WP_229346045.1">
    <property type="nucleotide sequence ID" value="NZ_JAINUL010000026.1"/>
</dbReference>
<gene>
    <name evidence="6" type="ORF">K7B10_40040</name>
</gene>